<dbReference type="GO" id="GO:0003755">
    <property type="term" value="F:peptidyl-prolyl cis-trans isomerase activity"/>
    <property type="evidence" value="ECO:0007669"/>
    <property type="project" value="UniProtKB-KW"/>
</dbReference>
<feature type="domain" description="PPIase FKBP-type" evidence="9">
    <location>
        <begin position="402"/>
        <end position="485"/>
    </location>
</feature>
<comment type="function">
    <text evidence="2">PPIases accelerate the folding of proteins. It catalyzes the cis-trans isomerization of proline imidic peptide bonds in oligopeptides.</text>
</comment>
<dbReference type="AlphaFoldDB" id="A0AAJ5BI93"/>
<keyword evidence="4 6" id="KW-0697">Rotamase</keyword>
<evidence type="ECO:0000256" key="8">
    <source>
        <dbReference type="SAM" id="SignalP"/>
    </source>
</evidence>
<evidence type="ECO:0000256" key="3">
    <source>
        <dbReference type="ARBA" id="ARBA00006577"/>
    </source>
</evidence>
<comment type="similarity">
    <text evidence="3">Belongs to the FKBP-type PPIase family.</text>
</comment>
<evidence type="ECO:0000259" key="9">
    <source>
        <dbReference type="PROSITE" id="PS50059"/>
    </source>
</evidence>
<dbReference type="Proteomes" id="UP000226420">
    <property type="component" value="Unassembled WGS sequence"/>
</dbReference>
<feature type="chain" id="PRO_5042538594" description="peptidylprolyl isomerase" evidence="8">
    <location>
        <begin position="26"/>
        <end position="490"/>
    </location>
</feature>
<keyword evidence="8" id="KW-0732">Signal</keyword>
<organism evidence="10 11">
    <name type="scientific">Pragia fontium DSM 5563 = ATCC 49100</name>
    <dbReference type="NCBI Taxonomy" id="1122977"/>
    <lineage>
        <taxon>Bacteria</taxon>
        <taxon>Pseudomonadati</taxon>
        <taxon>Pseudomonadota</taxon>
        <taxon>Gammaproteobacteria</taxon>
        <taxon>Enterobacterales</taxon>
        <taxon>Budviciaceae</taxon>
        <taxon>Pragia</taxon>
    </lineage>
</organism>
<dbReference type="EMBL" id="FOLW01000011">
    <property type="protein sequence ID" value="SFD25667.1"/>
    <property type="molecule type" value="Genomic_DNA"/>
</dbReference>
<name>A0AAJ5BI93_9GAMM</name>
<evidence type="ECO:0000256" key="2">
    <source>
        <dbReference type="ARBA" id="ARBA00002388"/>
    </source>
</evidence>
<dbReference type="Pfam" id="PF01346">
    <property type="entry name" value="FKBP_N"/>
    <property type="match status" value="1"/>
</dbReference>
<sequence>MSFLNKHSYVIGALLFALPVFSISANQLTNNNKNEKNENVVQAESTPVKEQSTASVEAVGSVQKDAVVSTSTPEQAIVAEHVPAAVSVGLVAQVEKDATESAPAQKSSSEAASVEKVSAEQVVAPTTPVKTAVQVKKDASESSQAKDPSSTAALADAAVQAEEEATESTPAQKQSPATVAVVEATEQALTVPVEAEKDVAVSTTADPAIVAVDTAEQAQKDNAVSISGLVVTTPQEQAPLAEKNQVKPSVKDDNKEKSSAPTEDKMLETSSLSAVKFHLNSEEQRRAYASGVALARYLQENMAQQQKLHITLDPKIVLAGIVDTFGNDIKMDEATIKQTMDVFDDQVNTLNKAKVEQDARHESEMGKAFQAEFAQQDGVKKNKTGLLYLIEKKGSGAAITDKNTVELELQGMLVNGTVFEKTTTPIILKVADVIPALRSGIKLAGNGGKIKLVVPPEQAYGEKGALPSIPPNATLVFEITVLRVNPSKAK</sequence>
<dbReference type="PROSITE" id="PS50059">
    <property type="entry name" value="FKBP_PPIASE"/>
    <property type="match status" value="1"/>
</dbReference>
<comment type="catalytic activity">
    <reaction evidence="1 6">
        <text>[protein]-peptidylproline (omega=180) = [protein]-peptidylproline (omega=0)</text>
        <dbReference type="Rhea" id="RHEA:16237"/>
        <dbReference type="Rhea" id="RHEA-COMP:10747"/>
        <dbReference type="Rhea" id="RHEA-COMP:10748"/>
        <dbReference type="ChEBI" id="CHEBI:83833"/>
        <dbReference type="ChEBI" id="CHEBI:83834"/>
        <dbReference type="EC" id="5.2.1.8"/>
    </reaction>
</comment>
<protein>
    <recommendedName>
        <fullName evidence="6">peptidylprolyl isomerase</fullName>
        <ecNumber evidence="6">5.2.1.8</ecNumber>
    </recommendedName>
</protein>
<comment type="caution">
    <text evidence="10">The sequence shown here is derived from an EMBL/GenBank/DDBJ whole genome shotgun (WGS) entry which is preliminary data.</text>
</comment>
<accession>A0AAJ5BI93</accession>
<keyword evidence="5 6" id="KW-0413">Isomerase</keyword>
<evidence type="ECO:0000313" key="10">
    <source>
        <dbReference type="EMBL" id="SFD25667.1"/>
    </source>
</evidence>
<dbReference type="PANTHER" id="PTHR43811">
    <property type="entry name" value="FKBP-TYPE PEPTIDYL-PROLYL CIS-TRANS ISOMERASE FKPA"/>
    <property type="match status" value="1"/>
</dbReference>
<evidence type="ECO:0000256" key="4">
    <source>
        <dbReference type="ARBA" id="ARBA00023110"/>
    </source>
</evidence>
<dbReference type="RefSeq" id="WP_074824240.1">
    <property type="nucleotide sequence ID" value="NZ_FOLW01000011.1"/>
</dbReference>
<evidence type="ECO:0000256" key="5">
    <source>
        <dbReference type="ARBA" id="ARBA00023235"/>
    </source>
</evidence>
<dbReference type="SUPFAM" id="SSF54534">
    <property type="entry name" value="FKBP-like"/>
    <property type="match status" value="1"/>
</dbReference>
<feature type="compositionally biased region" description="Low complexity" evidence="7">
    <location>
        <begin position="104"/>
        <end position="121"/>
    </location>
</feature>
<feature type="signal peptide" evidence="8">
    <location>
        <begin position="1"/>
        <end position="25"/>
    </location>
</feature>
<evidence type="ECO:0000256" key="1">
    <source>
        <dbReference type="ARBA" id="ARBA00000971"/>
    </source>
</evidence>
<dbReference type="Gene3D" id="1.10.287.460">
    <property type="entry name" value="Peptidyl-prolyl cis-trans isomerase, FKBP-type, N-terminal domain"/>
    <property type="match status" value="1"/>
</dbReference>
<feature type="region of interest" description="Disordered" evidence="7">
    <location>
        <begin position="238"/>
        <end position="267"/>
    </location>
</feature>
<feature type="compositionally biased region" description="Low complexity" evidence="7">
    <location>
        <begin position="149"/>
        <end position="160"/>
    </location>
</feature>
<reference evidence="10 11" key="1">
    <citation type="submission" date="2016-10" db="EMBL/GenBank/DDBJ databases">
        <authorList>
            <person name="Varghese N."/>
            <person name="Submissions S."/>
        </authorList>
    </citation>
    <scope>NUCLEOTIDE SEQUENCE [LARGE SCALE GENOMIC DNA]</scope>
    <source>
        <strain evidence="10 11">DSM 5563</strain>
    </source>
</reference>
<dbReference type="PANTHER" id="PTHR43811:SF19">
    <property type="entry name" value="39 KDA FK506-BINDING NUCLEAR PROTEIN"/>
    <property type="match status" value="1"/>
</dbReference>
<feature type="region of interest" description="Disordered" evidence="7">
    <location>
        <begin position="99"/>
        <end position="121"/>
    </location>
</feature>
<evidence type="ECO:0000256" key="7">
    <source>
        <dbReference type="SAM" id="MobiDB-lite"/>
    </source>
</evidence>
<feature type="region of interest" description="Disordered" evidence="7">
    <location>
        <begin position="133"/>
        <end position="178"/>
    </location>
</feature>
<evidence type="ECO:0000313" key="11">
    <source>
        <dbReference type="Proteomes" id="UP000226420"/>
    </source>
</evidence>
<dbReference type="InterPro" id="IPR001179">
    <property type="entry name" value="PPIase_FKBP_dom"/>
</dbReference>
<feature type="compositionally biased region" description="Basic and acidic residues" evidence="7">
    <location>
        <begin position="249"/>
        <end position="267"/>
    </location>
</feature>
<dbReference type="InterPro" id="IPR036944">
    <property type="entry name" value="PPIase_FKBP_N_sf"/>
</dbReference>
<evidence type="ECO:0000256" key="6">
    <source>
        <dbReference type="PROSITE-ProRule" id="PRU00277"/>
    </source>
</evidence>
<dbReference type="Gene3D" id="3.10.50.40">
    <property type="match status" value="1"/>
</dbReference>
<dbReference type="InterPro" id="IPR000774">
    <property type="entry name" value="PPIase_FKBP_N"/>
</dbReference>
<dbReference type="GO" id="GO:0006457">
    <property type="term" value="P:protein folding"/>
    <property type="evidence" value="ECO:0007669"/>
    <property type="project" value="InterPro"/>
</dbReference>
<dbReference type="Pfam" id="PF00254">
    <property type="entry name" value="FKBP_C"/>
    <property type="match status" value="1"/>
</dbReference>
<proteinExistence type="inferred from homology"/>
<gene>
    <name evidence="10" type="ORF">SAMN02745723_11156</name>
</gene>
<dbReference type="EC" id="5.2.1.8" evidence="6"/>
<dbReference type="InterPro" id="IPR046357">
    <property type="entry name" value="PPIase_dom_sf"/>
</dbReference>